<dbReference type="PANTHER" id="PTHR24292">
    <property type="entry name" value="CYTOCHROME P450"/>
    <property type="match status" value="1"/>
</dbReference>
<comment type="similarity">
    <text evidence="4">Belongs to the cytochrome P450 family.</text>
</comment>
<evidence type="ECO:0000256" key="3">
    <source>
        <dbReference type="ARBA" id="ARBA00004406"/>
    </source>
</evidence>
<evidence type="ECO:0000256" key="7">
    <source>
        <dbReference type="ARBA" id="ARBA00022824"/>
    </source>
</evidence>
<keyword evidence="7" id="KW-0256">Endoplasmic reticulum</keyword>
<keyword evidence="8" id="KW-0492">Microsome</keyword>
<keyword evidence="6" id="KW-0479">Metal-binding</keyword>
<reference evidence="13" key="1">
    <citation type="journal article" date="2023" name="Insect Mol. Biol.">
        <title>Genome sequencing provides insights into the evolution of gene families encoding plant cell wall-degrading enzymes in longhorned beetles.</title>
        <authorList>
            <person name="Shin N.R."/>
            <person name="Okamura Y."/>
            <person name="Kirsch R."/>
            <person name="Pauchet Y."/>
        </authorList>
    </citation>
    <scope>NUCLEOTIDE SEQUENCE</scope>
    <source>
        <strain evidence="13">AMC_N1</strain>
    </source>
</reference>
<dbReference type="Proteomes" id="UP001162162">
    <property type="component" value="Unassembled WGS sequence"/>
</dbReference>
<dbReference type="EMBL" id="JAPWTK010001444">
    <property type="protein sequence ID" value="KAJ8932508.1"/>
    <property type="molecule type" value="Genomic_DNA"/>
</dbReference>
<evidence type="ECO:0000256" key="4">
    <source>
        <dbReference type="ARBA" id="ARBA00010617"/>
    </source>
</evidence>
<evidence type="ECO:0000256" key="9">
    <source>
        <dbReference type="ARBA" id="ARBA00023002"/>
    </source>
</evidence>
<evidence type="ECO:0000256" key="8">
    <source>
        <dbReference type="ARBA" id="ARBA00022848"/>
    </source>
</evidence>
<dbReference type="InterPro" id="IPR001128">
    <property type="entry name" value="Cyt_P450"/>
</dbReference>
<keyword evidence="9" id="KW-0560">Oxidoreductase</keyword>
<evidence type="ECO:0000256" key="6">
    <source>
        <dbReference type="ARBA" id="ARBA00022723"/>
    </source>
</evidence>
<dbReference type="GO" id="GO:0020037">
    <property type="term" value="F:heme binding"/>
    <property type="evidence" value="ECO:0007669"/>
    <property type="project" value="InterPro"/>
</dbReference>
<keyword evidence="12" id="KW-0472">Membrane</keyword>
<evidence type="ECO:0000256" key="12">
    <source>
        <dbReference type="ARBA" id="ARBA00023136"/>
    </source>
</evidence>
<comment type="subcellular location">
    <subcellularLocation>
        <location evidence="3">Endoplasmic reticulum membrane</location>
        <topology evidence="3">Peripheral membrane protein</topology>
    </subcellularLocation>
    <subcellularLocation>
        <location evidence="2">Microsome membrane</location>
        <topology evidence="2">Peripheral membrane protein</topology>
    </subcellularLocation>
</comment>
<evidence type="ECO:0000256" key="5">
    <source>
        <dbReference type="ARBA" id="ARBA00022617"/>
    </source>
</evidence>
<protein>
    <submittedName>
        <fullName evidence="13">Uncharacterized protein</fullName>
    </submittedName>
</protein>
<dbReference type="GO" id="GO:0005506">
    <property type="term" value="F:iron ion binding"/>
    <property type="evidence" value="ECO:0007669"/>
    <property type="project" value="InterPro"/>
</dbReference>
<feature type="non-terminal residue" evidence="13">
    <location>
        <position position="119"/>
    </location>
</feature>
<proteinExistence type="inferred from homology"/>
<keyword evidence="14" id="KW-1185">Reference proteome</keyword>
<organism evidence="13 14">
    <name type="scientific">Aromia moschata</name>
    <dbReference type="NCBI Taxonomy" id="1265417"/>
    <lineage>
        <taxon>Eukaryota</taxon>
        <taxon>Metazoa</taxon>
        <taxon>Ecdysozoa</taxon>
        <taxon>Arthropoda</taxon>
        <taxon>Hexapoda</taxon>
        <taxon>Insecta</taxon>
        <taxon>Pterygota</taxon>
        <taxon>Neoptera</taxon>
        <taxon>Endopterygota</taxon>
        <taxon>Coleoptera</taxon>
        <taxon>Polyphaga</taxon>
        <taxon>Cucujiformia</taxon>
        <taxon>Chrysomeloidea</taxon>
        <taxon>Cerambycidae</taxon>
        <taxon>Cerambycinae</taxon>
        <taxon>Callichromatini</taxon>
        <taxon>Aromia</taxon>
    </lineage>
</organism>
<comment type="cofactor">
    <cofactor evidence="1">
        <name>heme</name>
        <dbReference type="ChEBI" id="CHEBI:30413"/>
    </cofactor>
</comment>
<dbReference type="SUPFAM" id="SSF48264">
    <property type="entry name" value="Cytochrome P450"/>
    <property type="match status" value="1"/>
</dbReference>
<dbReference type="InterPro" id="IPR036396">
    <property type="entry name" value="Cyt_P450_sf"/>
</dbReference>
<dbReference type="Gene3D" id="1.10.630.10">
    <property type="entry name" value="Cytochrome P450"/>
    <property type="match status" value="1"/>
</dbReference>
<dbReference type="GO" id="GO:0004497">
    <property type="term" value="F:monooxygenase activity"/>
    <property type="evidence" value="ECO:0007669"/>
    <property type="project" value="UniProtKB-KW"/>
</dbReference>
<dbReference type="Pfam" id="PF00067">
    <property type="entry name" value="p450"/>
    <property type="match status" value="1"/>
</dbReference>
<dbReference type="PANTHER" id="PTHR24292:SF100">
    <property type="entry name" value="CYTOCHROME P450 6A16, ISOFORM B-RELATED"/>
    <property type="match status" value="1"/>
</dbReference>
<dbReference type="GO" id="GO:0005789">
    <property type="term" value="C:endoplasmic reticulum membrane"/>
    <property type="evidence" value="ECO:0007669"/>
    <property type="project" value="UniProtKB-SubCell"/>
</dbReference>
<keyword evidence="5" id="KW-0349">Heme</keyword>
<name>A0AAV8X1B2_9CUCU</name>
<evidence type="ECO:0000313" key="14">
    <source>
        <dbReference type="Proteomes" id="UP001162162"/>
    </source>
</evidence>
<evidence type="ECO:0000256" key="1">
    <source>
        <dbReference type="ARBA" id="ARBA00001971"/>
    </source>
</evidence>
<evidence type="ECO:0000256" key="11">
    <source>
        <dbReference type="ARBA" id="ARBA00023033"/>
    </source>
</evidence>
<evidence type="ECO:0000256" key="10">
    <source>
        <dbReference type="ARBA" id="ARBA00023004"/>
    </source>
</evidence>
<evidence type="ECO:0000256" key="2">
    <source>
        <dbReference type="ARBA" id="ARBA00004174"/>
    </source>
</evidence>
<dbReference type="GO" id="GO:0016705">
    <property type="term" value="F:oxidoreductase activity, acting on paired donors, with incorporation or reduction of molecular oxygen"/>
    <property type="evidence" value="ECO:0007669"/>
    <property type="project" value="InterPro"/>
</dbReference>
<keyword evidence="10" id="KW-0408">Iron</keyword>
<comment type="caution">
    <text evidence="13">The sequence shown here is derived from an EMBL/GenBank/DDBJ whole genome shotgun (WGS) entry which is preliminary data.</text>
</comment>
<gene>
    <name evidence="13" type="ORF">NQ318_008735</name>
</gene>
<evidence type="ECO:0000313" key="13">
    <source>
        <dbReference type="EMBL" id="KAJ8932508.1"/>
    </source>
</evidence>
<dbReference type="InterPro" id="IPR050476">
    <property type="entry name" value="Insect_CytP450_Detox"/>
</dbReference>
<accession>A0AAV8X1B2</accession>
<dbReference type="AlphaFoldDB" id="A0AAV8X1B2"/>
<sequence>MSQSLVDCGIVLEKYFEANVNNTDPVDIKDILGRFSTDVIGSCAFGIDCNSFKDPNSPFRKYGNRVFTFSKFDVVKLIFGINFPKAAKALGICITPKPVSNFFYKLAQDTVEYREKNKV</sequence>
<keyword evidence="11" id="KW-0503">Monooxygenase</keyword>